<keyword evidence="1 2" id="KW-0378">Hydrolase</keyword>
<dbReference type="Proteomes" id="UP001454086">
    <property type="component" value="Unassembled WGS sequence"/>
</dbReference>
<reference evidence="3 4" key="1">
    <citation type="submission" date="2024-03" db="EMBL/GenBank/DDBJ databases">
        <title>Human intestinal bacterial collection.</title>
        <authorList>
            <person name="Pauvert C."/>
            <person name="Hitch T.C.A."/>
            <person name="Clavel T."/>
        </authorList>
    </citation>
    <scope>NUCLEOTIDE SEQUENCE [LARGE SCALE GENOMIC DNA]</scope>
    <source>
        <strain evidence="3 4">CLA-SR-H021</strain>
    </source>
</reference>
<comment type="catalytic activity">
    <reaction evidence="2">
        <text>agmatine + H2O = N-carbamoylputrescine + NH4(+)</text>
        <dbReference type="Rhea" id="RHEA:18037"/>
        <dbReference type="ChEBI" id="CHEBI:15377"/>
        <dbReference type="ChEBI" id="CHEBI:28938"/>
        <dbReference type="ChEBI" id="CHEBI:58145"/>
        <dbReference type="ChEBI" id="CHEBI:58318"/>
        <dbReference type="EC" id="3.5.3.12"/>
    </reaction>
</comment>
<evidence type="ECO:0000313" key="3">
    <source>
        <dbReference type="EMBL" id="MEQ2423509.1"/>
    </source>
</evidence>
<accession>A0ABV1D340</accession>
<evidence type="ECO:0000256" key="2">
    <source>
        <dbReference type="HAMAP-Rule" id="MF_01841"/>
    </source>
</evidence>
<dbReference type="InterPro" id="IPR017754">
    <property type="entry name" value="Agmatine_deiminase"/>
</dbReference>
<proteinExistence type="inferred from homology"/>
<comment type="similarity">
    <text evidence="2">Belongs to the agmatine deiminase family.</text>
</comment>
<protein>
    <recommendedName>
        <fullName evidence="2">Putative agmatine deiminase</fullName>
        <ecNumber evidence="2">3.5.3.12</ecNumber>
    </recommendedName>
    <alternativeName>
        <fullName evidence="2">Agmatine iminohydrolase</fullName>
    </alternativeName>
</protein>
<dbReference type="PANTHER" id="PTHR31377:SF0">
    <property type="entry name" value="AGMATINE DEIMINASE-RELATED"/>
    <property type="match status" value="1"/>
</dbReference>
<dbReference type="NCBIfam" id="TIGR03380">
    <property type="entry name" value="agmatine_aguA"/>
    <property type="match status" value="1"/>
</dbReference>
<dbReference type="InterPro" id="IPR007466">
    <property type="entry name" value="Peptidyl-Arg-deiminase_porph"/>
</dbReference>
<dbReference type="Gene3D" id="3.75.10.10">
    <property type="entry name" value="L-arginine/glycine Amidinotransferase, Chain A"/>
    <property type="match status" value="1"/>
</dbReference>
<sequence length="368" mass="42105">MKIIHSTPKKDGFRMPGEFEPRRQDFLIWPERTDTWRNGGKPAQQVLVDVAKEIIKYDKLTVFCSSGQYENARARLPESVRVVEMSTDDAWAQDKGPFYVINDKGDMRGVTWGWNAYGGLEGGLYFPWKYDSEFAAKLLDLEDYDRYDARKMVLEGGATQVDGQGTLIITENSVLNRNRNPHMTKEQVEEYLKEYMNLEKVIWLKDGMAFDETDGHVDDVCFFVRPGVVALSWTDDVNNPHYKPLKEAYDILSSETDARGRRLEIHKIPLPEILHITEEENAGIDICEAAASRVAGLPLAVTYINCYFMNHALLVPQYGDPMDQVACDLYAKLMPDRQIIKIWTREWSLCGGNIHCMALQQPDPAPRQ</sequence>
<dbReference type="EMBL" id="JBBMFM010000002">
    <property type="protein sequence ID" value="MEQ2423509.1"/>
    <property type="molecule type" value="Genomic_DNA"/>
</dbReference>
<dbReference type="GO" id="GO:0047632">
    <property type="term" value="F:agmatine deiminase activity"/>
    <property type="evidence" value="ECO:0007669"/>
    <property type="project" value="UniProtKB-EC"/>
</dbReference>
<dbReference type="PANTHER" id="PTHR31377">
    <property type="entry name" value="AGMATINE DEIMINASE-RELATED"/>
    <property type="match status" value="1"/>
</dbReference>
<dbReference type="HAMAP" id="MF_01841">
    <property type="entry name" value="Agmatine_deimin"/>
    <property type="match status" value="1"/>
</dbReference>
<organism evidence="3 4">
    <name type="scientific">Enterocloster hominis</name>
    <name type="common">ex Hitch et al. 2024</name>
    <dbReference type="NCBI Taxonomy" id="1917870"/>
    <lineage>
        <taxon>Bacteria</taxon>
        <taxon>Bacillati</taxon>
        <taxon>Bacillota</taxon>
        <taxon>Clostridia</taxon>
        <taxon>Lachnospirales</taxon>
        <taxon>Lachnospiraceae</taxon>
        <taxon>Enterocloster</taxon>
    </lineage>
</organism>
<feature type="active site" description="Amidino-cysteine intermediate" evidence="2">
    <location>
        <position position="356"/>
    </location>
</feature>
<dbReference type="EC" id="3.5.3.12" evidence="2"/>
<name>A0ABV1D340_9FIRM</name>
<evidence type="ECO:0000313" key="4">
    <source>
        <dbReference type="Proteomes" id="UP001454086"/>
    </source>
</evidence>
<dbReference type="RefSeq" id="WP_349117602.1">
    <property type="nucleotide sequence ID" value="NZ_JBBMFM010000002.1"/>
</dbReference>
<dbReference type="Pfam" id="PF04371">
    <property type="entry name" value="PAD_porph"/>
    <property type="match status" value="1"/>
</dbReference>
<comment type="caution">
    <text evidence="3">The sequence shown here is derived from an EMBL/GenBank/DDBJ whole genome shotgun (WGS) entry which is preliminary data.</text>
</comment>
<dbReference type="SUPFAM" id="SSF55909">
    <property type="entry name" value="Pentein"/>
    <property type="match status" value="1"/>
</dbReference>
<gene>
    <name evidence="2 3" type="primary">aguA</name>
    <name evidence="3" type="ORF">WMQ36_00855</name>
</gene>
<keyword evidence="4" id="KW-1185">Reference proteome</keyword>
<evidence type="ECO:0000256" key="1">
    <source>
        <dbReference type="ARBA" id="ARBA00022801"/>
    </source>
</evidence>